<dbReference type="CDD" id="cd06588">
    <property type="entry name" value="PhnB_like"/>
    <property type="match status" value="1"/>
</dbReference>
<dbReference type="InterPro" id="IPR009725">
    <property type="entry name" value="3_dmu_93_MTrfase"/>
</dbReference>
<evidence type="ECO:0000259" key="1">
    <source>
        <dbReference type="Pfam" id="PF06983"/>
    </source>
</evidence>
<name>A0A1D8K491_9GAMM</name>
<sequence length="163" mass="17737">MPHITPCLWFDDQAEEAAQFYVSIFEDARIGAVSHYAEAGQDIHGKPPGSVMTVSFELAGQPFLALNGGPAFRFNQAVSFQVVCESQQEIDTYWEKLSAGGDDAAQQCGWLKDRFGLSWQVVPAELSDLLGGPEPARAQRVMAALLLMKKLDLDALRQAHAGG</sequence>
<dbReference type="PANTHER" id="PTHR33990:SF2">
    <property type="entry name" value="PHNB-LIKE DOMAIN-CONTAINING PROTEIN"/>
    <property type="match status" value="1"/>
</dbReference>
<dbReference type="SUPFAM" id="SSF54593">
    <property type="entry name" value="Glyoxalase/Bleomycin resistance protein/Dihydroxybiphenyl dioxygenase"/>
    <property type="match status" value="1"/>
</dbReference>
<proteinExistence type="predicted"/>
<reference evidence="2 3" key="1">
    <citation type="submission" date="2016-09" db="EMBL/GenBank/DDBJ databases">
        <title>Acidihalobacter prosperus V6 (DSM14174).</title>
        <authorList>
            <person name="Khaleque H.N."/>
            <person name="Ramsay J.P."/>
            <person name="Murphy R.J.T."/>
            <person name="Kaksonen A.H."/>
            <person name="Boxall N.J."/>
            <person name="Watkin E.L.J."/>
        </authorList>
    </citation>
    <scope>NUCLEOTIDE SEQUENCE [LARGE SCALE GENOMIC DNA]</scope>
    <source>
        <strain evidence="2 3">V6</strain>
    </source>
</reference>
<gene>
    <name evidence="2" type="ORF">BJI67_00730</name>
</gene>
<organism evidence="2 3">
    <name type="scientific">Acidihalobacter aeolianus</name>
    <dbReference type="NCBI Taxonomy" id="2792603"/>
    <lineage>
        <taxon>Bacteria</taxon>
        <taxon>Pseudomonadati</taxon>
        <taxon>Pseudomonadota</taxon>
        <taxon>Gammaproteobacteria</taxon>
        <taxon>Chromatiales</taxon>
        <taxon>Ectothiorhodospiraceae</taxon>
        <taxon>Acidihalobacter</taxon>
    </lineage>
</organism>
<dbReference type="PANTHER" id="PTHR33990">
    <property type="entry name" value="PROTEIN YJDN-RELATED"/>
    <property type="match status" value="1"/>
</dbReference>
<dbReference type="AlphaFoldDB" id="A0A1D8K491"/>
<feature type="domain" description="PhnB-like" evidence="1">
    <location>
        <begin position="3"/>
        <end position="122"/>
    </location>
</feature>
<keyword evidence="3" id="KW-1185">Reference proteome</keyword>
<dbReference type="Pfam" id="PF06983">
    <property type="entry name" value="3-dmu-9_3-mt"/>
    <property type="match status" value="1"/>
</dbReference>
<accession>A0A1D8K491</accession>
<dbReference type="InterPro" id="IPR028973">
    <property type="entry name" value="PhnB-like"/>
</dbReference>
<dbReference type="EMBL" id="CP017448">
    <property type="protein sequence ID" value="AOV15780.1"/>
    <property type="molecule type" value="Genomic_DNA"/>
</dbReference>
<protein>
    <recommendedName>
        <fullName evidence="1">PhnB-like domain-containing protein</fullName>
    </recommendedName>
</protein>
<dbReference type="PIRSF" id="PIRSF021700">
    <property type="entry name" value="3_dmu_93_MTrfase"/>
    <property type="match status" value="1"/>
</dbReference>
<dbReference type="Gene3D" id="3.10.180.10">
    <property type="entry name" value="2,3-Dihydroxybiphenyl 1,2-Dioxygenase, domain 1"/>
    <property type="match status" value="1"/>
</dbReference>
<dbReference type="InterPro" id="IPR029068">
    <property type="entry name" value="Glyas_Bleomycin-R_OHBP_Dase"/>
</dbReference>
<evidence type="ECO:0000313" key="3">
    <source>
        <dbReference type="Proteomes" id="UP000095342"/>
    </source>
</evidence>
<dbReference type="KEGG" id="aaeo:BJI67_00730"/>
<evidence type="ECO:0000313" key="2">
    <source>
        <dbReference type="EMBL" id="AOV15780.1"/>
    </source>
</evidence>
<dbReference type="Proteomes" id="UP000095342">
    <property type="component" value="Chromosome"/>
</dbReference>
<dbReference type="RefSeq" id="WP_070071380.1">
    <property type="nucleotide sequence ID" value="NZ_CP017448.1"/>
</dbReference>